<protein>
    <submittedName>
        <fullName evidence="2">Uncharacterized protein</fullName>
    </submittedName>
</protein>
<evidence type="ECO:0000313" key="3">
    <source>
        <dbReference type="Proteomes" id="UP000756132"/>
    </source>
</evidence>
<dbReference type="RefSeq" id="XP_047757804.1">
    <property type="nucleotide sequence ID" value="XM_047902916.1"/>
</dbReference>
<dbReference type="GeneID" id="71983646"/>
<dbReference type="AlphaFoldDB" id="A0A9Q8P4Y1"/>
<reference evidence="2" key="1">
    <citation type="submission" date="2021-12" db="EMBL/GenBank/DDBJ databases">
        <authorList>
            <person name="Zaccaron A."/>
            <person name="Stergiopoulos I."/>
        </authorList>
    </citation>
    <scope>NUCLEOTIDE SEQUENCE</scope>
    <source>
        <strain evidence="2">Race5_Kim</strain>
    </source>
</reference>
<evidence type="ECO:0000313" key="2">
    <source>
        <dbReference type="EMBL" id="UJO13438.1"/>
    </source>
</evidence>
<organism evidence="2 3">
    <name type="scientific">Passalora fulva</name>
    <name type="common">Tomato leaf mold</name>
    <name type="synonym">Cladosporium fulvum</name>
    <dbReference type="NCBI Taxonomy" id="5499"/>
    <lineage>
        <taxon>Eukaryota</taxon>
        <taxon>Fungi</taxon>
        <taxon>Dikarya</taxon>
        <taxon>Ascomycota</taxon>
        <taxon>Pezizomycotina</taxon>
        <taxon>Dothideomycetes</taxon>
        <taxon>Dothideomycetidae</taxon>
        <taxon>Mycosphaerellales</taxon>
        <taxon>Mycosphaerellaceae</taxon>
        <taxon>Fulvia</taxon>
    </lineage>
</organism>
<feature type="compositionally biased region" description="Polar residues" evidence="1">
    <location>
        <begin position="202"/>
        <end position="221"/>
    </location>
</feature>
<feature type="region of interest" description="Disordered" evidence="1">
    <location>
        <begin position="121"/>
        <end position="145"/>
    </location>
</feature>
<feature type="compositionally biased region" description="Polar residues" evidence="1">
    <location>
        <begin position="242"/>
        <end position="264"/>
    </location>
</feature>
<sequence>MATKQTTQSDVPDKEEILSAISDAVGRLGDIDSQKDLLRGLLVPKYTTGVTEDEIERKVIKVRDQLRTFMASKGMSYTTGWGRFTKSKTYTRQHLFEMGPEKTVKEEWLFSHGWEPDVDLDEAEDSSSVAQIKNESDLPAAPDQKSLVEEVIAIDTPRPTPGAETVPPVGASPEIEMVDAIVVEVVSSRDIAPSNTHEELPETSSKATASRTGQKCSSSEPATPEAPAQKRQKSAPPHLASPPQTVNIETTSSAAAAHSPNTTIEPIENDRQSAREPSAALREAAKIPPTRQPKNPDGIINRGDSSWVRPQMGLIEDAIWNAVSSYFQDKNIDPDAHSTLLDEKASKKLLDLYEATFGKKD</sequence>
<feature type="region of interest" description="Disordered" evidence="1">
    <location>
        <begin position="189"/>
        <end position="305"/>
    </location>
</feature>
<reference evidence="2" key="2">
    <citation type="journal article" date="2022" name="Microb. Genom.">
        <title>A chromosome-scale genome assembly of the tomato pathogen Cladosporium fulvum reveals a compartmentalized genome architecture and the presence of a dispensable chromosome.</title>
        <authorList>
            <person name="Zaccaron A.Z."/>
            <person name="Chen L.H."/>
            <person name="Samaras A."/>
            <person name="Stergiopoulos I."/>
        </authorList>
    </citation>
    <scope>NUCLEOTIDE SEQUENCE</scope>
    <source>
        <strain evidence="2">Race5_Kim</strain>
    </source>
</reference>
<evidence type="ECO:0000256" key="1">
    <source>
        <dbReference type="SAM" id="MobiDB-lite"/>
    </source>
</evidence>
<dbReference type="KEGG" id="ffu:CLAFUR5_03768"/>
<accession>A0A9Q8P4Y1</accession>
<keyword evidence="3" id="KW-1185">Reference proteome</keyword>
<dbReference type="Proteomes" id="UP000756132">
    <property type="component" value="Chromosome 2"/>
</dbReference>
<gene>
    <name evidence="2" type="ORF">CLAFUR5_03768</name>
</gene>
<name>A0A9Q8P4Y1_PASFU</name>
<dbReference type="EMBL" id="CP090164">
    <property type="protein sequence ID" value="UJO13438.1"/>
    <property type="molecule type" value="Genomic_DNA"/>
</dbReference>
<proteinExistence type="predicted"/>